<gene>
    <name evidence="2" type="ordered locus">Os09g0358000</name>
</gene>
<reference evidence="3" key="2">
    <citation type="journal article" date="2008" name="Nucleic Acids Res.">
        <title>The rice annotation project database (RAP-DB): 2008 update.</title>
        <authorList>
            <consortium name="The rice annotation project (RAP)"/>
        </authorList>
    </citation>
    <scope>GENOME REANNOTATION</scope>
    <source>
        <strain evidence="3">cv. Nipponbare</strain>
    </source>
</reference>
<dbReference type="Proteomes" id="UP000000763">
    <property type="component" value="Chromosome 9"/>
</dbReference>
<dbReference type="GO" id="GO:0005524">
    <property type="term" value="F:ATP binding"/>
    <property type="evidence" value="ECO:0007669"/>
    <property type="project" value="InterPro"/>
</dbReference>
<dbReference type="Pfam" id="PF07714">
    <property type="entry name" value="PK_Tyr_Ser-Thr"/>
    <property type="match status" value="1"/>
</dbReference>
<evidence type="ECO:0000313" key="2">
    <source>
        <dbReference type="EMBL" id="BAH94527.1"/>
    </source>
</evidence>
<dbReference type="InterPro" id="IPR001245">
    <property type="entry name" value="Ser-Thr/Tyr_kinase_cat_dom"/>
</dbReference>
<sequence>VQSLTKVHHKNLVSLVGYCSEKAHLALVYEYMSRGNLFDHLRGLYIAKLVRLKV</sequence>
<dbReference type="EMBL" id="AP008215">
    <property type="protein sequence ID" value="BAH94527.1"/>
    <property type="molecule type" value="Genomic_DNA"/>
</dbReference>
<dbReference type="AlphaFoldDB" id="C7J6X9"/>
<dbReference type="PANTHER" id="PTHR45631:SF6">
    <property type="entry name" value="OS09G0352000 PROTEIN"/>
    <property type="match status" value="1"/>
</dbReference>
<dbReference type="GO" id="GO:0004672">
    <property type="term" value="F:protein kinase activity"/>
    <property type="evidence" value="ECO:0007669"/>
    <property type="project" value="InterPro"/>
</dbReference>
<reference evidence="2 3" key="1">
    <citation type="journal article" date="2005" name="Nature">
        <title>The map-based sequence of the rice genome.</title>
        <authorList>
            <consortium name="International rice genome sequencing project (IRGSP)"/>
            <person name="Matsumoto T."/>
            <person name="Wu J."/>
            <person name="Kanamori H."/>
            <person name="Katayose Y."/>
            <person name="Fujisawa M."/>
            <person name="Namiki N."/>
            <person name="Mizuno H."/>
            <person name="Yamamoto K."/>
            <person name="Antonio B.A."/>
            <person name="Baba T."/>
            <person name="Sakata K."/>
            <person name="Nagamura Y."/>
            <person name="Aoki H."/>
            <person name="Arikawa K."/>
            <person name="Arita K."/>
            <person name="Bito T."/>
            <person name="Chiden Y."/>
            <person name="Fujitsuka N."/>
            <person name="Fukunaka R."/>
            <person name="Hamada M."/>
            <person name="Harada C."/>
            <person name="Hayashi A."/>
            <person name="Hijishita S."/>
            <person name="Honda M."/>
            <person name="Hosokawa S."/>
            <person name="Ichikawa Y."/>
            <person name="Idonuma A."/>
            <person name="Iijima M."/>
            <person name="Ikeda M."/>
            <person name="Ikeno M."/>
            <person name="Ito K."/>
            <person name="Ito S."/>
            <person name="Ito T."/>
            <person name="Ito Y."/>
            <person name="Ito Y."/>
            <person name="Iwabuchi A."/>
            <person name="Kamiya K."/>
            <person name="Karasawa W."/>
            <person name="Kurita K."/>
            <person name="Katagiri S."/>
            <person name="Kikuta A."/>
            <person name="Kobayashi H."/>
            <person name="Kobayashi N."/>
            <person name="Machita K."/>
            <person name="Maehara T."/>
            <person name="Masukawa M."/>
            <person name="Mizubayashi T."/>
            <person name="Mukai Y."/>
            <person name="Nagasaki H."/>
            <person name="Nagata Y."/>
            <person name="Naito S."/>
            <person name="Nakashima M."/>
            <person name="Nakama Y."/>
            <person name="Nakamichi Y."/>
            <person name="Nakamura M."/>
            <person name="Meguro A."/>
            <person name="Negishi M."/>
            <person name="Ohta I."/>
            <person name="Ohta T."/>
            <person name="Okamoto M."/>
            <person name="Ono N."/>
            <person name="Saji S."/>
            <person name="Sakaguchi M."/>
            <person name="Sakai K."/>
            <person name="Shibata M."/>
            <person name="Shimokawa T."/>
            <person name="Song J."/>
            <person name="Takazaki Y."/>
            <person name="Terasawa K."/>
            <person name="Tsugane M."/>
            <person name="Tsuji K."/>
            <person name="Ueda S."/>
            <person name="Waki K."/>
            <person name="Yamagata H."/>
            <person name="Yamamoto M."/>
            <person name="Yamamoto S."/>
            <person name="Yamane H."/>
            <person name="Yoshiki S."/>
            <person name="Yoshihara R."/>
            <person name="Yukawa K."/>
            <person name="Zhong H."/>
            <person name="Yano M."/>
            <person name="Yuan Q."/>
            <person name="Ouyang S."/>
            <person name="Liu J."/>
            <person name="Jones K.M."/>
            <person name="Gansberger K."/>
            <person name="Moffat K."/>
            <person name="Hill J."/>
            <person name="Bera J."/>
            <person name="Fadrosh D."/>
            <person name="Jin S."/>
            <person name="Johri S."/>
            <person name="Kim M."/>
            <person name="Overton L."/>
            <person name="Reardon M."/>
            <person name="Tsitrin T."/>
            <person name="Vuong H."/>
            <person name="Weaver B."/>
            <person name="Ciecko A."/>
            <person name="Tallon L."/>
            <person name="Jackson J."/>
            <person name="Pai G."/>
            <person name="Aken S.V."/>
            <person name="Utterback T."/>
            <person name="Reidmuller S."/>
            <person name="Feldblyum T."/>
            <person name="Hsiao J."/>
            <person name="Zismann V."/>
            <person name="Iobst S."/>
            <person name="de Vazeille A.R."/>
            <person name="Buell C.R."/>
            <person name="Ying K."/>
            <person name="Li Y."/>
            <person name="Lu T."/>
            <person name="Huang Y."/>
            <person name="Zhao Q."/>
            <person name="Feng Q."/>
            <person name="Zhang L."/>
            <person name="Zhu J."/>
            <person name="Weng Q."/>
            <person name="Mu J."/>
            <person name="Lu Y."/>
            <person name="Fan D."/>
            <person name="Liu Y."/>
            <person name="Guan J."/>
            <person name="Zhang Y."/>
            <person name="Yu S."/>
            <person name="Liu X."/>
            <person name="Zhang Y."/>
            <person name="Hong G."/>
            <person name="Han B."/>
            <person name="Choisne N."/>
            <person name="Demange N."/>
            <person name="Orjeda G."/>
            <person name="Samain S."/>
            <person name="Cattolico L."/>
            <person name="Pelletier E."/>
            <person name="Couloux A."/>
            <person name="Segurens B."/>
            <person name="Wincker P."/>
            <person name="D'Hont A."/>
            <person name="Scarpelli C."/>
            <person name="Weissenbach J."/>
            <person name="Salanoubat M."/>
            <person name="Quetier F."/>
            <person name="Yu Y."/>
            <person name="Kim H.R."/>
            <person name="Rambo T."/>
            <person name="Currie J."/>
            <person name="Collura K."/>
            <person name="Luo M."/>
            <person name="Yang T."/>
            <person name="Ammiraju J.S.S."/>
            <person name="Engler F."/>
            <person name="Soderlund C."/>
            <person name="Wing R.A."/>
            <person name="Palmer L.E."/>
            <person name="de la Bastide M."/>
            <person name="Spiegel L."/>
            <person name="Nascimento L."/>
            <person name="Zutavern T."/>
            <person name="O'Shaughnessy A."/>
            <person name="Dike S."/>
            <person name="Dedhia N."/>
            <person name="Preston R."/>
            <person name="Balija V."/>
            <person name="McCombie W.R."/>
            <person name="Chow T."/>
            <person name="Chen H."/>
            <person name="Chung M."/>
            <person name="Chen C."/>
            <person name="Shaw J."/>
            <person name="Wu H."/>
            <person name="Hsiao K."/>
            <person name="Chao Y."/>
            <person name="Chu M."/>
            <person name="Cheng C."/>
            <person name="Hour A."/>
            <person name="Lee P."/>
            <person name="Lin S."/>
            <person name="Lin Y."/>
            <person name="Liou J."/>
            <person name="Liu S."/>
            <person name="Hsing Y."/>
            <person name="Raghuvanshi S."/>
            <person name="Mohanty A."/>
            <person name="Bharti A.K."/>
            <person name="Gaur A."/>
            <person name="Gupta V."/>
            <person name="Kumar D."/>
            <person name="Ravi V."/>
            <person name="Vij S."/>
            <person name="Kapur A."/>
            <person name="Khurana P."/>
            <person name="Khurana P."/>
            <person name="Khurana J.P."/>
            <person name="Tyagi A.K."/>
            <person name="Gaikwad K."/>
            <person name="Singh A."/>
            <person name="Dalal V."/>
            <person name="Srivastava S."/>
            <person name="Dixit A."/>
            <person name="Pal A.K."/>
            <person name="Ghazi I.A."/>
            <person name="Yadav M."/>
            <person name="Pandit A."/>
            <person name="Bhargava A."/>
            <person name="Sureshbabu K."/>
            <person name="Batra K."/>
            <person name="Sharma T.R."/>
            <person name="Mohapatra T."/>
            <person name="Singh N.K."/>
            <person name="Messing J."/>
            <person name="Nelson A.B."/>
            <person name="Fuks G."/>
            <person name="Kavchok S."/>
            <person name="Keizer G."/>
            <person name="Linton E."/>
            <person name="Llaca V."/>
            <person name="Song R."/>
            <person name="Tanyolac B."/>
            <person name="Young S."/>
            <person name="Ho-Il K."/>
            <person name="Hahn J.H."/>
            <person name="Sangsakoo G."/>
            <person name="Vanavichit A."/>
            <person name="de Mattos Luiz.A.T."/>
            <person name="Zimmer P.D."/>
            <person name="Malone G."/>
            <person name="Dellagostin O."/>
            <person name="de Oliveira A.C."/>
            <person name="Bevan M."/>
            <person name="Bancroft I."/>
            <person name="Minx P."/>
            <person name="Cordum H."/>
            <person name="Wilson R."/>
            <person name="Cheng Z."/>
            <person name="Jin W."/>
            <person name="Jiang J."/>
            <person name="Leong S.A."/>
            <person name="Iwama H."/>
            <person name="Gojobori T."/>
            <person name="Itoh T."/>
            <person name="Niimura Y."/>
            <person name="Fujii Y."/>
            <person name="Habara T."/>
            <person name="Sakai H."/>
            <person name="Sato Y."/>
            <person name="Wilson G."/>
            <person name="Kumar K."/>
            <person name="McCouch S."/>
            <person name="Juretic N."/>
            <person name="Hoen D."/>
            <person name="Wright S."/>
            <person name="Bruskiewich R."/>
            <person name="Bureau T."/>
            <person name="Miyao A."/>
            <person name="Hirochika H."/>
            <person name="Nishikawa T."/>
            <person name="Kadowaki K."/>
            <person name="Sugiura M."/>
            <person name="Burr B."/>
            <person name="Sasaki T."/>
        </authorList>
    </citation>
    <scope>NUCLEOTIDE SEQUENCE [LARGE SCALE GENOMIC DNA]</scope>
    <source>
        <strain evidence="3">cv. Nipponbare</strain>
    </source>
</reference>
<dbReference type="KEGG" id="dosa:Os09g0358000"/>
<dbReference type="InterPro" id="IPR000719">
    <property type="entry name" value="Prot_kinase_dom"/>
</dbReference>
<dbReference type="PANTHER" id="PTHR45631">
    <property type="entry name" value="OS07G0107800 PROTEIN-RELATED"/>
    <property type="match status" value="1"/>
</dbReference>
<feature type="domain" description="Protein kinase" evidence="1">
    <location>
        <begin position="1"/>
        <end position="54"/>
    </location>
</feature>
<dbReference type="PROSITE" id="PS50011">
    <property type="entry name" value="PROTEIN_KINASE_DOM"/>
    <property type="match status" value="1"/>
</dbReference>
<name>C7J6X9_ORYSJ</name>
<organism evidence="2 3">
    <name type="scientific">Oryza sativa subsp. japonica</name>
    <name type="common">Rice</name>
    <dbReference type="NCBI Taxonomy" id="39947"/>
    <lineage>
        <taxon>Eukaryota</taxon>
        <taxon>Viridiplantae</taxon>
        <taxon>Streptophyta</taxon>
        <taxon>Embryophyta</taxon>
        <taxon>Tracheophyta</taxon>
        <taxon>Spermatophyta</taxon>
        <taxon>Magnoliopsida</taxon>
        <taxon>Liliopsida</taxon>
        <taxon>Poales</taxon>
        <taxon>Poaceae</taxon>
        <taxon>BOP clade</taxon>
        <taxon>Oryzoideae</taxon>
        <taxon>Oryzeae</taxon>
        <taxon>Oryzinae</taxon>
        <taxon>Oryza</taxon>
        <taxon>Oryza sativa</taxon>
    </lineage>
</organism>
<proteinExistence type="predicted"/>
<dbReference type="SUPFAM" id="SSF56112">
    <property type="entry name" value="Protein kinase-like (PK-like)"/>
    <property type="match status" value="1"/>
</dbReference>
<dbReference type="Gene3D" id="3.30.200.20">
    <property type="entry name" value="Phosphorylase Kinase, domain 1"/>
    <property type="match status" value="1"/>
</dbReference>
<evidence type="ECO:0000259" key="1">
    <source>
        <dbReference type="PROSITE" id="PS50011"/>
    </source>
</evidence>
<evidence type="ECO:0000313" key="3">
    <source>
        <dbReference type="Proteomes" id="UP000000763"/>
    </source>
</evidence>
<protein>
    <submittedName>
        <fullName evidence="2">Os09g0358000 protein</fullName>
    </submittedName>
</protein>
<accession>C7J6X9</accession>
<dbReference type="InterPro" id="IPR011009">
    <property type="entry name" value="Kinase-like_dom_sf"/>
</dbReference>
<feature type="non-terminal residue" evidence="2">
    <location>
        <position position="1"/>
    </location>
</feature>